<dbReference type="AlphaFoldDB" id="A0A812UZM8"/>
<proteinExistence type="predicted"/>
<organism evidence="1 2">
    <name type="scientific">Symbiodinium pilosum</name>
    <name type="common">Dinoflagellate</name>
    <dbReference type="NCBI Taxonomy" id="2952"/>
    <lineage>
        <taxon>Eukaryota</taxon>
        <taxon>Sar</taxon>
        <taxon>Alveolata</taxon>
        <taxon>Dinophyceae</taxon>
        <taxon>Suessiales</taxon>
        <taxon>Symbiodiniaceae</taxon>
        <taxon>Symbiodinium</taxon>
    </lineage>
</organism>
<protein>
    <submittedName>
        <fullName evidence="1">Uncharacterized protein</fullName>
    </submittedName>
</protein>
<evidence type="ECO:0000313" key="2">
    <source>
        <dbReference type="Proteomes" id="UP000649617"/>
    </source>
</evidence>
<name>A0A812UZM8_SYMPI</name>
<keyword evidence="2" id="KW-1185">Reference proteome</keyword>
<dbReference type="Proteomes" id="UP000649617">
    <property type="component" value="Unassembled WGS sequence"/>
</dbReference>
<dbReference type="EMBL" id="CAJNIZ010040247">
    <property type="protein sequence ID" value="CAE7600875.1"/>
    <property type="molecule type" value="Genomic_DNA"/>
</dbReference>
<accession>A0A812UZM8</accession>
<gene>
    <name evidence="1" type="ORF">SPIL2461_LOCUS15953</name>
</gene>
<feature type="non-terminal residue" evidence="1">
    <location>
        <position position="1"/>
    </location>
</feature>
<sequence>SCQMVRRCIAIEAYVLPFGRPLGIRSLHRLVVPTSCPGIAQKLQRFLSKCPQQWLVLCWMFDVYAQSSLKWTNDGGRAVNMLLPAALLFCLRCIDTFLAFPMWCACSHLLH</sequence>
<comment type="caution">
    <text evidence="1">The sequence shown here is derived from an EMBL/GenBank/DDBJ whole genome shotgun (WGS) entry which is preliminary data.</text>
</comment>
<evidence type="ECO:0000313" key="1">
    <source>
        <dbReference type="EMBL" id="CAE7600875.1"/>
    </source>
</evidence>
<reference evidence="1" key="1">
    <citation type="submission" date="2021-02" db="EMBL/GenBank/DDBJ databases">
        <authorList>
            <person name="Dougan E. K."/>
            <person name="Rhodes N."/>
            <person name="Thang M."/>
            <person name="Chan C."/>
        </authorList>
    </citation>
    <scope>NUCLEOTIDE SEQUENCE</scope>
</reference>